<dbReference type="Proteomes" id="UP000479000">
    <property type="component" value="Unassembled WGS sequence"/>
</dbReference>
<keyword evidence="2" id="KW-1185">Reference proteome</keyword>
<reference evidence="1 2" key="1">
    <citation type="submission" date="2020-02" db="EMBL/GenBank/DDBJ databases">
        <authorList>
            <person name="Ferguson B K."/>
        </authorList>
    </citation>
    <scope>NUCLEOTIDE SEQUENCE [LARGE SCALE GENOMIC DNA]</scope>
</reference>
<organism evidence="1 2">
    <name type="scientific">Nesidiocoris tenuis</name>
    <dbReference type="NCBI Taxonomy" id="355587"/>
    <lineage>
        <taxon>Eukaryota</taxon>
        <taxon>Metazoa</taxon>
        <taxon>Ecdysozoa</taxon>
        <taxon>Arthropoda</taxon>
        <taxon>Hexapoda</taxon>
        <taxon>Insecta</taxon>
        <taxon>Pterygota</taxon>
        <taxon>Neoptera</taxon>
        <taxon>Paraneoptera</taxon>
        <taxon>Hemiptera</taxon>
        <taxon>Heteroptera</taxon>
        <taxon>Panheteroptera</taxon>
        <taxon>Cimicomorpha</taxon>
        <taxon>Miridae</taxon>
        <taxon>Dicyphina</taxon>
        <taxon>Nesidiocoris</taxon>
    </lineage>
</organism>
<name>A0A6H5H3Z7_9HEMI</name>
<dbReference type="EMBL" id="CADCXU010023048">
    <property type="protein sequence ID" value="CAB0010524.1"/>
    <property type="molecule type" value="Genomic_DNA"/>
</dbReference>
<evidence type="ECO:0000313" key="2">
    <source>
        <dbReference type="Proteomes" id="UP000479000"/>
    </source>
</evidence>
<dbReference type="AlphaFoldDB" id="A0A6H5H3Z7"/>
<gene>
    <name evidence="1" type="ORF">NTEN_LOCUS15567</name>
</gene>
<accession>A0A6H5H3Z7</accession>
<evidence type="ECO:0000313" key="1">
    <source>
        <dbReference type="EMBL" id="CAB0010524.1"/>
    </source>
</evidence>
<sequence>MLSSSRVTFLEISCGRFLQVHIPYKKSGCGSSRGCGNMREFQVPFPTATLLLTRRPIRSKALTLIRVKKYYIKRFDGERFNPSLKSVLSSKLNSTGRGGYRNHVYFIVNFTYKSDLSLRRGFLDSTITSLPTAATGGDSSEAKRAGSILLVEVNPDHFFEHSVILSNFLEGFRGLISILCCGGALFCLNKEKGKVRSFPVAWKEFPICVFTRPAEVQLTDRGSNITEAMGASIIKTEETFRL</sequence>
<protein>
    <submittedName>
        <fullName evidence="1">Uncharacterized protein</fullName>
    </submittedName>
</protein>
<proteinExistence type="predicted"/>
<feature type="non-terminal residue" evidence="1">
    <location>
        <position position="242"/>
    </location>
</feature>